<dbReference type="VEuPathDB" id="PlasmoDB:PCOAH_00037180"/>
<dbReference type="RefSeq" id="XP_019916295.1">
    <property type="nucleotide sequence ID" value="XM_020060509.1"/>
</dbReference>
<dbReference type="KEGG" id="pcot:PCOAH_00037180"/>
<accession>A0A1B1E3U2</accession>
<proteinExistence type="predicted"/>
<dbReference type="EMBL" id="CP016250">
    <property type="protein sequence ID" value="ANQ09600.1"/>
    <property type="molecule type" value="Genomic_DNA"/>
</dbReference>
<dbReference type="InterPro" id="IPR008780">
    <property type="entry name" value="Plasmodium_Vir"/>
</dbReference>
<evidence type="ECO:0000313" key="3">
    <source>
        <dbReference type="Proteomes" id="UP000092716"/>
    </source>
</evidence>
<organism evidence="2 3">
    <name type="scientific">Plasmodium coatneyi</name>
    <dbReference type="NCBI Taxonomy" id="208452"/>
    <lineage>
        <taxon>Eukaryota</taxon>
        <taxon>Sar</taxon>
        <taxon>Alveolata</taxon>
        <taxon>Apicomplexa</taxon>
        <taxon>Aconoidasida</taxon>
        <taxon>Haemosporida</taxon>
        <taxon>Plasmodiidae</taxon>
        <taxon>Plasmodium</taxon>
    </lineage>
</organism>
<name>A0A1B1E3U2_9APIC</name>
<feature type="compositionally biased region" description="Polar residues" evidence="1">
    <location>
        <begin position="334"/>
        <end position="352"/>
    </location>
</feature>
<evidence type="ECO:0000313" key="2">
    <source>
        <dbReference type="EMBL" id="ANQ09600.1"/>
    </source>
</evidence>
<reference evidence="3" key="1">
    <citation type="submission" date="2016-06" db="EMBL/GenBank/DDBJ databases">
        <title>First high quality genome sequence of Plasmodium coatneyi using continuous long reads from single molecule, real-time sequencing.</title>
        <authorList>
            <person name="Chien J.-T."/>
            <person name="Pakala S.B."/>
            <person name="Geraldo J.A."/>
            <person name="Lapp S.A."/>
            <person name="Barnwell J.W."/>
            <person name="Kissinger J.C."/>
            <person name="Galinski M.R."/>
            <person name="Humphrey J.C."/>
        </authorList>
    </citation>
    <scope>NUCLEOTIDE SEQUENCE [LARGE SCALE GENOMIC DNA]</scope>
    <source>
        <strain evidence="3">Hackeri</strain>
    </source>
</reference>
<feature type="region of interest" description="Disordered" evidence="1">
    <location>
        <begin position="307"/>
        <end position="326"/>
    </location>
</feature>
<dbReference type="Pfam" id="PF05795">
    <property type="entry name" value="Plasmodium_Vir"/>
    <property type="match status" value="1"/>
</dbReference>
<dbReference type="OrthoDB" id="383226at2759"/>
<sequence>MSETGPTVIFPRSLPSESNFLGTFNNDRIDNCDSSGGGAEKLGGTLRTALKTEYPVLSGSEEKITKAYCTACQWNQLSYYKREPCYFYYYWVGREFRNALNGRQLSDLLKKIYETLGNAVTGKKCEIIYKDVQRDIFNNREKIFHYSLDYSIVEKGLKAGNPNCDLSWSTYRSGVLSACTAVRGNCKTGPNVSGQYCKEFEAQYGAYCDIAKVIELYCKTSNDIETVRTQNEACSSDRQKLTQEKSALQSAQERIESEAKTASLQAEANLNKATTNATISSILGTLATIGAPFLLYKYKPWSSLFGNHSKGRRRGKRSAGSEIDTFTEASRTNSILDASENSTVRSAAYTRQATRESEKTNNNNTRGRGMVGYQNM</sequence>
<keyword evidence="3" id="KW-1185">Reference proteome</keyword>
<protein>
    <submittedName>
        <fullName evidence="2">KIR protein</fullName>
    </submittedName>
</protein>
<evidence type="ECO:0000256" key="1">
    <source>
        <dbReference type="SAM" id="MobiDB-lite"/>
    </source>
</evidence>
<feature type="region of interest" description="Disordered" evidence="1">
    <location>
        <begin position="334"/>
        <end position="376"/>
    </location>
</feature>
<gene>
    <name evidence="2" type="ORF">PCOAH_00037180</name>
</gene>
<dbReference type="GeneID" id="30910449"/>
<dbReference type="AlphaFoldDB" id="A0A1B1E3U2"/>
<dbReference type="Proteomes" id="UP000092716">
    <property type="component" value="Chromosome 12"/>
</dbReference>